<reference evidence="3 4" key="2">
    <citation type="submission" date="2024-05" db="EMBL/GenBank/DDBJ databases">
        <authorList>
            <person name="Chen Y."/>
            <person name="Shah S."/>
            <person name="Dougan E. K."/>
            <person name="Thang M."/>
            <person name="Chan C."/>
        </authorList>
    </citation>
    <scope>NUCLEOTIDE SEQUENCE [LARGE SCALE GENOMIC DNA]</scope>
</reference>
<feature type="region of interest" description="Disordered" evidence="1">
    <location>
        <begin position="750"/>
        <end position="795"/>
    </location>
</feature>
<dbReference type="InterPro" id="IPR036770">
    <property type="entry name" value="Ankyrin_rpt-contain_sf"/>
</dbReference>
<evidence type="ECO:0000313" key="2">
    <source>
        <dbReference type="EMBL" id="CAI4014847.1"/>
    </source>
</evidence>
<name>A0A9P1GL86_9DINO</name>
<keyword evidence="4" id="KW-1185">Reference proteome</keyword>
<feature type="compositionally biased region" description="Acidic residues" evidence="1">
    <location>
        <begin position="886"/>
        <end position="901"/>
    </location>
</feature>
<dbReference type="Gene3D" id="1.25.40.20">
    <property type="entry name" value="Ankyrin repeat-containing domain"/>
    <property type="match status" value="1"/>
</dbReference>
<reference evidence="2" key="1">
    <citation type="submission" date="2022-10" db="EMBL/GenBank/DDBJ databases">
        <authorList>
            <person name="Chen Y."/>
            <person name="Dougan E. K."/>
            <person name="Chan C."/>
            <person name="Rhodes N."/>
            <person name="Thang M."/>
        </authorList>
    </citation>
    <scope>NUCLEOTIDE SEQUENCE</scope>
</reference>
<feature type="compositionally biased region" description="Basic and acidic residues" evidence="1">
    <location>
        <begin position="850"/>
        <end position="868"/>
    </location>
</feature>
<feature type="region of interest" description="Disordered" evidence="1">
    <location>
        <begin position="124"/>
        <end position="159"/>
    </location>
</feature>
<evidence type="ECO:0000313" key="3">
    <source>
        <dbReference type="EMBL" id="CAL4802159.1"/>
    </source>
</evidence>
<feature type="compositionally biased region" description="Low complexity" evidence="1">
    <location>
        <begin position="872"/>
        <end position="885"/>
    </location>
</feature>
<dbReference type="CDD" id="cd14498">
    <property type="entry name" value="DSP"/>
    <property type="match status" value="1"/>
</dbReference>
<comment type="caution">
    <text evidence="2">The sequence shown here is derived from an EMBL/GenBank/DDBJ whole genome shotgun (WGS) entry which is preliminary data.</text>
</comment>
<dbReference type="EMBL" id="CAMXCT020006503">
    <property type="protein sequence ID" value="CAL1168222.1"/>
    <property type="molecule type" value="Genomic_DNA"/>
</dbReference>
<dbReference type="SUPFAM" id="SSF52799">
    <property type="entry name" value="(Phosphotyrosine protein) phosphatases II"/>
    <property type="match status" value="1"/>
</dbReference>
<dbReference type="OrthoDB" id="426221at2759"/>
<proteinExistence type="predicted"/>
<dbReference type="Proteomes" id="UP001152797">
    <property type="component" value="Unassembled WGS sequence"/>
</dbReference>
<feature type="region of interest" description="Disordered" evidence="1">
    <location>
        <begin position="833"/>
        <end position="917"/>
    </location>
</feature>
<protein>
    <submittedName>
        <fullName evidence="3">DDE-1 domain-containing protein</fullName>
    </submittedName>
</protein>
<evidence type="ECO:0000256" key="1">
    <source>
        <dbReference type="SAM" id="MobiDB-lite"/>
    </source>
</evidence>
<evidence type="ECO:0000313" key="4">
    <source>
        <dbReference type="Proteomes" id="UP001152797"/>
    </source>
</evidence>
<dbReference type="Gene3D" id="3.90.190.10">
    <property type="entry name" value="Protein tyrosine phosphatase superfamily"/>
    <property type="match status" value="1"/>
</dbReference>
<dbReference type="SUPFAM" id="SSF48403">
    <property type="entry name" value="Ankyrin repeat"/>
    <property type="match status" value="1"/>
</dbReference>
<accession>A0A9P1GL86</accession>
<feature type="compositionally biased region" description="Low complexity" evidence="1">
    <location>
        <begin position="750"/>
        <end position="767"/>
    </location>
</feature>
<gene>
    <name evidence="2" type="ORF">C1SCF055_LOCUS39716</name>
</gene>
<dbReference type="EMBL" id="CAMXCT030006503">
    <property type="protein sequence ID" value="CAL4802159.1"/>
    <property type="molecule type" value="Genomic_DNA"/>
</dbReference>
<dbReference type="EMBL" id="CAMXCT010006503">
    <property type="protein sequence ID" value="CAI4014847.1"/>
    <property type="molecule type" value="Genomic_DNA"/>
</dbReference>
<sequence>MSTRYCYLCLMDVLFTPWLDDPDVAPTKALAKDCRCDWEHSIHVLLSPPSNPSLPKANRRKKKLEKKEKSSDKQPGFGVQPVPDDQAGPRPGLPLRRRSKGALLRLLGTKQNCQTLRSAAFRKQAAHANSTGRNRTKDFVIPDSSSAKRQAPRGKGKWKQWTPDAVLRAAFAKENMVIRHVAEQVDGGSASHAADCKFFASELIMRGQRDGLSKFLEEALKDVGMFDFALTNMIFDETELEINLKSFGLGSWSILASHAQMTFCVNDQTHDFDFIRAPAALPNKQATTMWPALCAGEGGLWPGLSAVAARVRAVLVTCDAAPANIKLLSHLQSVLDQRTLLLPLLCLQHRTGNVIERVTKLLGVLTGSFSVAKTLRSGSVVKRLAGHVRDVLAENLQVFDRVPPGVVEEWAAGQACAKAIFKLVLQGRDDDKASGACQRFLDFFASPWTGDLRCQTAAGLWPSSDLRENPLSLTTALNKSKGILVADTYGGVEAYRWARDAYNARHPMHVMVDMSASVPGCNGRLWLGGEQASTDVGLLERNGISVVLPASRTPIPAESLNHVVLDYIDGTALANEDYDLSKFLKVADQVVDLLKKGHGVLSSCRNGAHRSATETCVLIMRLTGWPYEQAENYICTLRNCVDLNSVAPPSAHRRHPVRPSEFLKKHQETILDGHYGLAVNDIVTPVAYRKKMLDLGFESISTRPKAKPAKAIRRDSGYSSFELLTDPASASGQETAKEVELVAEDVLGGTTLSSEGGSLTSSSVASGQVPEPKDPPAQSHSPGKRKESEAEDDFAEFEVVDDDLDTKEKRAAKLTSLCDDLQTLNASMLKLLHPKETSRPQQKAMPKPPSEAKKDEVKAENKMDKMDVDEGAASPAKVVAASSTEEPFEPDYDPDDPEPEEPAPSPLKPDESEQSEEVMKRVLRLLEEQRLHSHAFLAKSSRQDSFSENQERIFAALMGPTPLAVLPMLDDMAASQALLLRDKNGMSLLHFSARLGCWEVMDRMLQINPQLCDQMTSPVGRPAHWSPLMILIDAGHARDPQTFRYMLARLLQETSLTTIEARGANGTSALHMATSKGMFNATKQILYAVYNKNRADLAAFGLVTSMLNTPNGRGAGCVDLAPRCNVDLAMYLQNQWNARPLLPPRASGQAGYAGNGLTAFSDHRRLCPVGPPCHICSGCCASRLESVDRAAALFQEVFLHALTIPALNKWTTVAPSMTLVAAMQQCYDVVPQAFGRCFARGQAEESSDDSGGEDAALGVPRDQTKQWRKLARKRQQKAAFFLQDQESRFLTMLWGIVTFCVMTVHYSLFKRGTWLTERVEDETDANLSFFFSNPAASPAARASSEIASLLDSVQVYAWIPLVGLYGPLLSWPQRRLRSTRRCLLTEVGQLYRKLLEPWKRYPWKLVELPLMEEAMRFQAAQDFFRVRDCCLDGFSAKLKTVVEDPRGLVAAKTLKFLASVFDRLVPTSTCIERAFARLSRWCDRKGPKPQLPTLAAKNAVYHFRHLTDHWRAKARKLGVIRKGKSHRCRPDWAHGVRKGRCRNGLHMFARENGLNPSDDLARQWRLQPRAERRRFAALARASNLQARTLQRCDARAAQESAALTGGFWNMSASTGFPMAKSIVAEHLHSLKDYARNFRVSTDSLLPESPNSFAGAPAVPFSLWASCQVGACPHELTAPQQECFWSLHEMLVLVIGSQSPDPTVASKEPLVLEFCSQRAAASRQVVVAYNTRKKPIDAALIALRPLPPSEVPHQFLQSLACETGVDGQFPLVGDVPMCVELASQATDWELFVLSVGPITDLHLFHIVAAKRVDFVALMLEVGSARETKKALDALKKWRRKKWLQANPAAIGQVESGRDRAKDVARAKLPKAQWREQTDQTCMEIVTTRLMTEALRSRTRTLLLM</sequence>
<dbReference type="InterPro" id="IPR029021">
    <property type="entry name" value="Prot-tyrosine_phosphatase-like"/>
</dbReference>
<feature type="region of interest" description="Disordered" evidence="1">
    <location>
        <begin position="47"/>
        <end position="96"/>
    </location>
</feature>
<organism evidence="2">
    <name type="scientific">Cladocopium goreaui</name>
    <dbReference type="NCBI Taxonomy" id="2562237"/>
    <lineage>
        <taxon>Eukaryota</taxon>
        <taxon>Sar</taxon>
        <taxon>Alveolata</taxon>
        <taxon>Dinophyceae</taxon>
        <taxon>Suessiales</taxon>
        <taxon>Symbiodiniaceae</taxon>
        <taxon>Cladocopium</taxon>
    </lineage>
</organism>